<proteinExistence type="predicted"/>
<feature type="compositionally biased region" description="Gly residues" evidence="1">
    <location>
        <begin position="274"/>
        <end position="298"/>
    </location>
</feature>
<sequence>MHYVRSLVLLFVLSLCPTIAIAKDWLVAKTTTQVSYTIDKTTWDAVAVGTVIPSKAWISTGPRGRVTLTRGEESLSLSPNTLGSVVTHEGLFSRKTEVVQQTGEIALDIEKRSSPHTYVHTPFLAAVVKGTTFTVTVTPQDASVSVESGLVQVSSFTGGESADVGPGQQATVDQNQTMSVAGVDATPSVTSVEPTRANVPAVNQAAPLGADLGLSAFGDQSAQSEDVGTNGVAGESSGGENSFNESGFSQGNEGQGLGNAGGNSSDRADNAGNSGNGKGNGNGPGNGNGNGPGNGKGHGQGHGKGHGHGHGNGHDHDDDD</sequence>
<feature type="region of interest" description="Disordered" evidence="1">
    <location>
        <begin position="220"/>
        <end position="320"/>
    </location>
</feature>
<keyword evidence="2" id="KW-0732">Signal</keyword>
<feature type="chain" id="PRO_5037001428" description="FecR protein domain-containing protein" evidence="2">
    <location>
        <begin position="23"/>
        <end position="320"/>
    </location>
</feature>
<reference evidence="4 5" key="1">
    <citation type="submission" date="2014-06" db="EMBL/GenBank/DDBJ databases">
        <title>Rhizobium pelagicum/R2-400B4.</title>
        <authorList>
            <person name="Kimes N.E."/>
            <person name="Lopez-Perez M."/>
        </authorList>
    </citation>
    <scope>NUCLEOTIDE SEQUENCE [LARGE SCALE GENOMIC DNA]</scope>
    <source>
        <strain evidence="4 5">R2-400B4</strain>
    </source>
</reference>
<evidence type="ECO:0000313" key="4">
    <source>
        <dbReference type="EMBL" id="KEQ09685.1"/>
    </source>
</evidence>
<organism evidence="4 5">
    <name type="scientific">Pseudorhizobium pelagicum</name>
    <dbReference type="NCBI Taxonomy" id="1509405"/>
    <lineage>
        <taxon>Bacteria</taxon>
        <taxon>Pseudomonadati</taxon>
        <taxon>Pseudomonadota</taxon>
        <taxon>Alphaproteobacteria</taxon>
        <taxon>Hyphomicrobiales</taxon>
        <taxon>Rhizobiaceae</taxon>
        <taxon>Rhizobium/Agrobacterium group</taxon>
        <taxon>Pseudorhizobium</taxon>
    </lineage>
</organism>
<dbReference type="Pfam" id="PF04773">
    <property type="entry name" value="FecR"/>
    <property type="match status" value="1"/>
</dbReference>
<dbReference type="PANTHER" id="PTHR38731">
    <property type="entry name" value="LIPL45-RELATED LIPOPROTEIN-RELATED"/>
    <property type="match status" value="1"/>
</dbReference>
<dbReference type="InterPro" id="IPR006860">
    <property type="entry name" value="FecR"/>
</dbReference>
<feature type="domain" description="FecR protein" evidence="3">
    <location>
        <begin position="58"/>
        <end position="151"/>
    </location>
</feature>
<comment type="caution">
    <text evidence="4">The sequence shown here is derived from an EMBL/GenBank/DDBJ whole genome shotgun (WGS) entry which is preliminary data.</text>
</comment>
<feature type="compositionally biased region" description="Basic residues" evidence="1">
    <location>
        <begin position="299"/>
        <end position="311"/>
    </location>
</feature>
<dbReference type="OrthoDB" id="7210929at2"/>
<dbReference type="AlphaFoldDB" id="A0A922P1K9"/>
<protein>
    <recommendedName>
        <fullName evidence="3">FecR protein domain-containing protein</fullName>
    </recommendedName>
</protein>
<dbReference type="EMBL" id="JOKJ01000006">
    <property type="protein sequence ID" value="KEQ09685.1"/>
    <property type="molecule type" value="Genomic_DNA"/>
</dbReference>
<dbReference type="RefSeq" id="WP_037165506.1">
    <property type="nucleotide sequence ID" value="NZ_JOKI01000009.1"/>
</dbReference>
<evidence type="ECO:0000256" key="1">
    <source>
        <dbReference type="SAM" id="MobiDB-lite"/>
    </source>
</evidence>
<name>A0A922P1K9_9HYPH</name>
<evidence type="ECO:0000259" key="3">
    <source>
        <dbReference type="Pfam" id="PF04773"/>
    </source>
</evidence>
<evidence type="ECO:0000313" key="5">
    <source>
        <dbReference type="Proteomes" id="UP000052167"/>
    </source>
</evidence>
<gene>
    <name evidence="4" type="ORF">GV68_22840</name>
</gene>
<accession>A0A922P1K9</accession>
<keyword evidence="5" id="KW-1185">Reference proteome</keyword>
<feature type="compositionally biased region" description="Low complexity" evidence="1">
    <location>
        <begin position="234"/>
        <end position="252"/>
    </location>
</feature>
<evidence type="ECO:0000256" key="2">
    <source>
        <dbReference type="SAM" id="SignalP"/>
    </source>
</evidence>
<dbReference type="Gene3D" id="2.60.120.1440">
    <property type="match status" value="1"/>
</dbReference>
<feature type="signal peptide" evidence="2">
    <location>
        <begin position="1"/>
        <end position="22"/>
    </location>
</feature>
<dbReference type="Proteomes" id="UP000052167">
    <property type="component" value="Unassembled WGS sequence"/>
</dbReference>
<dbReference type="PANTHER" id="PTHR38731:SF3">
    <property type="entry name" value="BLL6125 PROTEIN"/>
    <property type="match status" value="1"/>
</dbReference>